<keyword evidence="3" id="KW-0472">Membrane</keyword>
<dbReference type="RefSeq" id="WP_008000284.1">
    <property type="nucleotide sequence ID" value="NZ_AOJI01000022.1"/>
</dbReference>
<comment type="caution">
    <text evidence="5">The sequence shown here is derived from an EMBL/GenBank/DDBJ whole genome shotgun (WGS) entry which is preliminary data.</text>
</comment>
<name>M0PDV0_9EURY</name>
<dbReference type="Pfam" id="PF02254">
    <property type="entry name" value="TrkA_N"/>
    <property type="match status" value="1"/>
</dbReference>
<protein>
    <submittedName>
        <fullName evidence="5">TrkA-N domain protein</fullName>
    </submittedName>
</protein>
<keyword evidence="3" id="KW-0812">Transmembrane</keyword>
<feature type="transmembrane region" description="Helical" evidence="3">
    <location>
        <begin position="12"/>
        <end position="32"/>
    </location>
</feature>
<dbReference type="STRING" id="1230454.C461_08329"/>
<dbReference type="Gene3D" id="1.10.287.70">
    <property type="match status" value="1"/>
</dbReference>
<dbReference type="InterPro" id="IPR013099">
    <property type="entry name" value="K_chnl_dom"/>
</dbReference>
<feature type="transmembrane region" description="Helical" evidence="3">
    <location>
        <begin position="131"/>
        <end position="153"/>
    </location>
</feature>
<evidence type="ECO:0000256" key="2">
    <source>
        <dbReference type="SAM" id="MobiDB-lite"/>
    </source>
</evidence>
<evidence type="ECO:0000256" key="1">
    <source>
        <dbReference type="ARBA" id="ARBA00004651"/>
    </source>
</evidence>
<evidence type="ECO:0000313" key="6">
    <source>
        <dbReference type="Proteomes" id="UP000011575"/>
    </source>
</evidence>
<dbReference type="PROSITE" id="PS51201">
    <property type="entry name" value="RCK_N"/>
    <property type="match status" value="1"/>
</dbReference>
<proteinExistence type="predicted"/>
<dbReference type="EMBL" id="AOJI01000022">
    <property type="protein sequence ID" value="EMA67719.1"/>
    <property type="molecule type" value="Genomic_DNA"/>
</dbReference>
<dbReference type="PANTHER" id="PTHR43833:SF9">
    <property type="entry name" value="POTASSIUM CHANNEL PROTEIN YUGO-RELATED"/>
    <property type="match status" value="1"/>
</dbReference>
<keyword evidence="3" id="KW-1133">Transmembrane helix</keyword>
<sequence length="429" mass="44705">MELTRDWVTVRASIALTFAVAVLSILAGLAQIGGLGVDGPLAPYVPDVVRQTVGFTGTITGFAMLGSGFALKNGYRVGWYSTAVLLPLTAIQGLMQASVLSFPLVALSVLSGPALAYNRNRFDRTFSPSPTQLAAGAALVTAISYGTVGSYALRDQFNGIETIVDAFYFTVVTASTVGYGDVTPKTGAAADIAQLFVLSSLVMNVAAFAVALGVLLTPAIEAQLSKALGKMTDRQIDLLDDHVLVLGYGDLTEPILEELAARHGVEYAVVTTDETAARRLSERDIPVFTADPSDVEPLERVNLAGARAVVVATEDDARDALAILTARQLNPGVRIVAAATQRENVNKLRRAGADQVISPTTLGGHILIDCAFGADSTDATTDLLGGALDDVTDLDDATDSDDAADLDDATGSDDAADLDDATVSDHTSN</sequence>
<dbReference type="InterPro" id="IPR036291">
    <property type="entry name" value="NAD(P)-bd_dom_sf"/>
</dbReference>
<dbReference type="GO" id="GO:0005886">
    <property type="term" value="C:plasma membrane"/>
    <property type="evidence" value="ECO:0007669"/>
    <property type="project" value="UniProtKB-SubCell"/>
</dbReference>
<dbReference type="InterPro" id="IPR050721">
    <property type="entry name" value="Trk_Ktr_HKT_K-transport"/>
</dbReference>
<evidence type="ECO:0000313" key="5">
    <source>
        <dbReference type="EMBL" id="EMA67719.1"/>
    </source>
</evidence>
<feature type="transmembrane region" description="Helical" evidence="3">
    <location>
        <begin position="192"/>
        <end position="216"/>
    </location>
</feature>
<evidence type="ECO:0000259" key="4">
    <source>
        <dbReference type="PROSITE" id="PS51201"/>
    </source>
</evidence>
<dbReference type="PATRIC" id="fig|1230454.4.peg.1685"/>
<feature type="compositionally biased region" description="Acidic residues" evidence="2">
    <location>
        <begin position="391"/>
        <end position="422"/>
    </location>
</feature>
<comment type="subcellular location">
    <subcellularLocation>
        <location evidence="1">Cell membrane</location>
        <topology evidence="1">Multi-pass membrane protein</topology>
    </subcellularLocation>
</comment>
<evidence type="ECO:0000256" key="3">
    <source>
        <dbReference type="SAM" id="Phobius"/>
    </source>
</evidence>
<keyword evidence="6" id="KW-1185">Reference proteome</keyword>
<dbReference type="Gene3D" id="3.40.50.720">
    <property type="entry name" value="NAD(P)-binding Rossmann-like Domain"/>
    <property type="match status" value="1"/>
</dbReference>
<dbReference type="SUPFAM" id="SSF51735">
    <property type="entry name" value="NAD(P)-binding Rossmann-fold domains"/>
    <property type="match status" value="1"/>
</dbReference>
<dbReference type="AlphaFoldDB" id="M0PDV0"/>
<gene>
    <name evidence="5" type="ORF">C461_08329</name>
</gene>
<feature type="transmembrane region" description="Helical" evidence="3">
    <location>
        <begin position="52"/>
        <end position="71"/>
    </location>
</feature>
<organism evidence="5 6">
    <name type="scientific">Halorubrum aidingense JCM 13560</name>
    <dbReference type="NCBI Taxonomy" id="1230454"/>
    <lineage>
        <taxon>Archaea</taxon>
        <taxon>Methanobacteriati</taxon>
        <taxon>Methanobacteriota</taxon>
        <taxon>Stenosarchaea group</taxon>
        <taxon>Halobacteria</taxon>
        <taxon>Halobacteriales</taxon>
        <taxon>Haloferacaceae</taxon>
        <taxon>Halorubrum</taxon>
    </lineage>
</organism>
<feature type="transmembrane region" description="Helical" evidence="3">
    <location>
        <begin position="83"/>
        <end position="111"/>
    </location>
</feature>
<accession>M0PDV0</accession>
<dbReference type="Proteomes" id="UP000011575">
    <property type="component" value="Unassembled WGS sequence"/>
</dbReference>
<dbReference type="GO" id="GO:0006813">
    <property type="term" value="P:potassium ion transport"/>
    <property type="evidence" value="ECO:0007669"/>
    <property type="project" value="InterPro"/>
</dbReference>
<dbReference type="InterPro" id="IPR003148">
    <property type="entry name" value="RCK_N"/>
</dbReference>
<dbReference type="Pfam" id="PF07885">
    <property type="entry name" value="Ion_trans_2"/>
    <property type="match status" value="1"/>
</dbReference>
<dbReference type="SUPFAM" id="SSF81324">
    <property type="entry name" value="Voltage-gated potassium channels"/>
    <property type="match status" value="1"/>
</dbReference>
<feature type="domain" description="RCK N-terminal" evidence="4">
    <location>
        <begin position="240"/>
        <end position="358"/>
    </location>
</feature>
<feature type="region of interest" description="Disordered" evidence="2">
    <location>
        <begin position="391"/>
        <end position="429"/>
    </location>
</feature>
<dbReference type="PANTHER" id="PTHR43833">
    <property type="entry name" value="POTASSIUM CHANNEL PROTEIN 2-RELATED-RELATED"/>
    <property type="match status" value="1"/>
</dbReference>
<reference evidence="5 6" key="1">
    <citation type="journal article" date="2014" name="PLoS Genet.">
        <title>Phylogenetically driven sequencing of extremely halophilic archaea reveals strategies for static and dynamic osmo-response.</title>
        <authorList>
            <person name="Becker E.A."/>
            <person name="Seitzer P.M."/>
            <person name="Tritt A."/>
            <person name="Larsen D."/>
            <person name="Krusor M."/>
            <person name="Yao A.I."/>
            <person name="Wu D."/>
            <person name="Madern D."/>
            <person name="Eisen J.A."/>
            <person name="Darling A.E."/>
            <person name="Facciotti M.T."/>
        </authorList>
    </citation>
    <scope>NUCLEOTIDE SEQUENCE [LARGE SCALE GENOMIC DNA]</scope>
    <source>
        <strain evidence="5 6">JCM 13560</strain>
    </source>
</reference>